<keyword evidence="3" id="KW-1185">Reference proteome</keyword>
<reference evidence="2" key="1">
    <citation type="submission" date="2021-01" db="EMBL/GenBank/DDBJ databases">
        <authorList>
            <person name="Li R."/>
            <person name="Bekaert M."/>
        </authorList>
    </citation>
    <scope>NUCLEOTIDE SEQUENCE</scope>
    <source>
        <strain evidence="2">Farmed</strain>
    </source>
</reference>
<gene>
    <name evidence="2" type="ORF">SPHA_40709</name>
</gene>
<comment type="caution">
    <text evidence="2">The sequence shown here is derived from an EMBL/GenBank/DDBJ whole genome shotgun (WGS) entry which is preliminary data.</text>
</comment>
<feature type="transmembrane region" description="Helical" evidence="1">
    <location>
        <begin position="134"/>
        <end position="155"/>
    </location>
</feature>
<feature type="transmembrane region" description="Helical" evidence="1">
    <location>
        <begin position="109"/>
        <end position="127"/>
    </location>
</feature>
<feature type="transmembrane region" description="Helical" evidence="1">
    <location>
        <begin position="193"/>
        <end position="213"/>
    </location>
</feature>
<name>A0A812CR98_ACAPH</name>
<feature type="transmembrane region" description="Helical" evidence="1">
    <location>
        <begin position="219"/>
        <end position="238"/>
    </location>
</feature>
<dbReference type="AlphaFoldDB" id="A0A812CR98"/>
<keyword evidence="1" id="KW-0812">Transmembrane</keyword>
<dbReference type="EMBL" id="CAHIKZ030001934">
    <property type="protein sequence ID" value="CAE1277539.1"/>
    <property type="molecule type" value="Genomic_DNA"/>
</dbReference>
<dbReference type="Proteomes" id="UP000597762">
    <property type="component" value="Unassembled WGS sequence"/>
</dbReference>
<evidence type="ECO:0000256" key="1">
    <source>
        <dbReference type="SAM" id="Phobius"/>
    </source>
</evidence>
<protein>
    <submittedName>
        <fullName evidence="2">Uncharacterized protein</fullName>
    </submittedName>
</protein>
<keyword evidence="1" id="KW-1133">Transmembrane helix</keyword>
<keyword evidence="1" id="KW-0472">Membrane</keyword>
<organism evidence="2 3">
    <name type="scientific">Acanthosepion pharaonis</name>
    <name type="common">Pharaoh cuttlefish</name>
    <name type="synonym">Sepia pharaonis</name>
    <dbReference type="NCBI Taxonomy" id="158019"/>
    <lineage>
        <taxon>Eukaryota</taxon>
        <taxon>Metazoa</taxon>
        <taxon>Spiralia</taxon>
        <taxon>Lophotrochozoa</taxon>
        <taxon>Mollusca</taxon>
        <taxon>Cephalopoda</taxon>
        <taxon>Coleoidea</taxon>
        <taxon>Decapodiformes</taxon>
        <taxon>Sepiida</taxon>
        <taxon>Sepiina</taxon>
        <taxon>Sepiidae</taxon>
        <taxon>Acanthosepion</taxon>
    </lineage>
</organism>
<proteinExistence type="predicted"/>
<accession>A0A812CR98</accession>
<sequence length="346" mass="41526">MNAAIYPIYRRLHHVTQNDMIVNIAEKKRSLLSSSQQWTLCSMSFRKEWLPVSIAIQFEVIRIIYRCSYLSIYLYILSAHIYRFNIYLSIYLSVSIYICSHLTICSYLYIYICIFYLYLFISIYYIISIDICSYLYHYLYSCSYLSLSICSYLTYPSICVHIYMLISVISMHIYLSIYLYIFHIYLSYISQYLYTYLPIHICSYLCLRIYQIISVSLHIYLYLFISINPLIYLYLYLFISNHSALRRISFVRASVSFGFFFYFSDSSIKLSFEIYCNRIIIFYNLFLSLFFRFIFNFSLPLIFSVHLLFPLDQFLWTVSLSLSLSFSLLFRTFLFPSVFNSVLSNI</sequence>
<evidence type="ECO:0000313" key="2">
    <source>
        <dbReference type="EMBL" id="CAE1277539.1"/>
    </source>
</evidence>
<feature type="transmembrane region" description="Helical" evidence="1">
    <location>
        <begin position="280"/>
        <end position="302"/>
    </location>
</feature>
<feature type="transmembrane region" description="Helical" evidence="1">
    <location>
        <begin position="314"/>
        <end position="334"/>
    </location>
</feature>
<evidence type="ECO:0000313" key="3">
    <source>
        <dbReference type="Proteomes" id="UP000597762"/>
    </source>
</evidence>
<feature type="transmembrane region" description="Helical" evidence="1">
    <location>
        <begin position="161"/>
        <end position="181"/>
    </location>
</feature>